<proteinExistence type="inferred from homology"/>
<evidence type="ECO:0000259" key="11">
    <source>
        <dbReference type="PROSITE" id="PS50893"/>
    </source>
</evidence>
<evidence type="ECO:0000256" key="6">
    <source>
        <dbReference type="ARBA" id="ARBA00022840"/>
    </source>
</evidence>
<evidence type="ECO:0000256" key="10">
    <source>
        <dbReference type="SAM" id="Phobius"/>
    </source>
</evidence>
<name>A0A0C9U3U7_SPHS4</name>
<dbReference type="Gene3D" id="1.20.1560.10">
    <property type="entry name" value="ABC transporter type 1, transmembrane domain"/>
    <property type="match status" value="1"/>
</dbReference>
<evidence type="ECO:0000259" key="12">
    <source>
        <dbReference type="PROSITE" id="PS50929"/>
    </source>
</evidence>
<dbReference type="PANTHER" id="PTHR24223:SF456">
    <property type="entry name" value="MULTIDRUG RESISTANCE-ASSOCIATED PROTEIN LETHAL(2)03659"/>
    <property type="match status" value="1"/>
</dbReference>
<dbReference type="InterPro" id="IPR017871">
    <property type="entry name" value="ABC_transporter-like_CS"/>
</dbReference>
<feature type="compositionally biased region" description="Basic and acidic residues" evidence="9">
    <location>
        <begin position="637"/>
        <end position="648"/>
    </location>
</feature>
<dbReference type="InterPro" id="IPR036640">
    <property type="entry name" value="ABC1_TM_sf"/>
</dbReference>
<dbReference type="InterPro" id="IPR003439">
    <property type="entry name" value="ABC_transporter-like_ATP-bd"/>
</dbReference>
<dbReference type="InterPro" id="IPR027417">
    <property type="entry name" value="P-loop_NTPase"/>
</dbReference>
<keyword evidence="4 10" id="KW-0812">Transmembrane</keyword>
<evidence type="ECO:0000313" key="13">
    <source>
        <dbReference type="EMBL" id="KIJ37573.1"/>
    </source>
</evidence>
<dbReference type="SUPFAM" id="SSF52540">
    <property type="entry name" value="P-loop containing nucleoside triphosphate hydrolases"/>
    <property type="match status" value="1"/>
</dbReference>
<keyword evidence="7 10" id="KW-1133">Transmembrane helix</keyword>
<feature type="transmembrane region" description="Helical" evidence="10">
    <location>
        <begin position="373"/>
        <end position="393"/>
    </location>
</feature>
<dbReference type="SUPFAM" id="SSF90123">
    <property type="entry name" value="ABC transporter transmembrane region"/>
    <property type="match status" value="1"/>
</dbReference>
<dbReference type="Pfam" id="PF00664">
    <property type="entry name" value="ABC_membrane"/>
    <property type="match status" value="1"/>
</dbReference>
<organism evidence="13 14">
    <name type="scientific">Sphaerobolus stellatus (strain SS14)</name>
    <dbReference type="NCBI Taxonomy" id="990650"/>
    <lineage>
        <taxon>Eukaryota</taxon>
        <taxon>Fungi</taxon>
        <taxon>Dikarya</taxon>
        <taxon>Basidiomycota</taxon>
        <taxon>Agaricomycotina</taxon>
        <taxon>Agaricomycetes</taxon>
        <taxon>Phallomycetidae</taxon>
        <taxon>Geastrales</taxon>
        <taxon>Sphaerobolaceae</taxon>
        <taxon>Sphaerobolus</taxon>
    </lineage>
</organism>
<dbReference type="GO" id="GO:0016887">
    <property type="term" value="F:ATP hydrolysis activity"/>
    <property type="evidence" value="ECO:0007669"/>
    <property type="project" value="InterPro"/>
</dbReference>
<dbReference type="GO" id="GO:0005524">
    <property type="term" value="F:ATP binding"/>
    <property type="evidence" value="ECO:0007669"/>
    <property type="project" value="UniProtKB-KW"/>
</dbReference>
<evidence type="ECO:0000256" key="2">
    <source>
        <dbReference type="ARBA" id="ARBA00009726"/>
    </source>
</evidence>
<keyword evidence="5" id="KW-0547">Nucleotide-binding</keyword>
<evidence type="ECO:0000256" key="9">
    <source>
        <dbReference type="SAM" id="MobiDB-lite"/>
    </source>
</evidence>
<evidence type="ECO:0000256" key="8">
    <source>
        <dbReference type="ARBA" id="ARBA00023136"/>
    </source>
</evidence>
<dbReference type="HOGENOM" id="CLU_346183_0_0_1"/>
<dbReference type="Gene3D" id="3.40.50.300">
    <property type="entry name" value="P-loop containing nucleotide triphosphate hydrolases"/>
    <property type="match status" value="1"/>
</dbReference>
<evidence type="ECO:0000256" key="5">
    <source>
        <dbReference type="ARBA" id="ARBA00022741"/>
    </source>
</evidence>
<sequence>MRLEYGTIGGKYAGKSLRCSKHVPPPTPHSFDDAPITPLMQTGYQRPLQATDLWKMDPSREVAGLTKKLDECWERRLLEVRDHNTKVKSRDFNPSLGLRIFWVTKALLKAPKTNWRRSYNSYLNRWSIKEPSLAWALNDTFGWQFWISGLMKIIGDTYGTAACEGKKKFNIALCGKDLRRTSSIRRAWHGHGVWSLFGNRAFDNRTAADNNNSQFLWRSMSTGILARATLIASVYRRGIFLQLSTRASFPNSALVNHISTDISRINGCAQCFHVFWIAPFQIAICLIILVVQMDPSLAGFCLFLIMTPIQQYAIKYQFRARLTSARWTDNWANLVQELLGGMRVVKWFTYENPLLEQLNGICKILKIRGANESGAYTILTLAAVLAFVTYSPAGNEFYWSLFQLLRQPLLLPRSLSTITDAQSALIRLKKVFMAPLMQASDEKETNLKTKISSQRSRCHQIQKKLRAAFLEDSFVPRLFGPVGSEKSSLLLNLLGEMGVLMAPVLLEGLLLTARRQPEYRTRPWYVNQTITSSATLPNRDLTEIGEKGINLSGGQRQRVNIARALYHDADIVLLDDPLFAIDAHVGKALFTDVILESVKHQGKTVILLQNEAHTQDLLDAVVLFPDSLLNSADRMFKEQENDSEKEETADANSEGNNIASKIDDIPSSKTSKITEGKLITAEKRHIGSVPLKVYIDYLKAGNGIWMAPLVILSAVLMQGTSILKRVCAKATAPPHGLMALCCCGSTLSSTFIRCMASVKGEYSFLARKEPQHNQGKATAAQRQKATRWRCGFCTNSLFKLAYAYAIHESFLLPNPQ</sequence>
<dbReference type="EMBL" id="KN837168">
    <property type="protein sequence ID" value="KIJ37573.1"/>
    <property type="molecule type" value="Genomic_DNA"/>
</dbReference>
<evidence type="ECO:0000256" key="1">
    <source>
        <dbReference type="ARBA" id="ARBA00004141"/>
    </source>
</evidence>
<accession>A0A0C9U3U7</accession>
<comment type="subcellular location">
    <subcellularLocation>
        <location evidence="1">Membrane</location>
        <topology evidence="1">Multi-pass membrane protein</topology>
    </subcellularLocation>
</comment>
<dbReference type="InterPro" id="IPR050173">
    <property type="entry name" value="ABC_transporter_C-like"/>
</dbReference>
<evidence type="ECO:0000256" key="4">
    <source>
        <dbReference type="ARBA" id="ARBA00022692"/>
    </source>
</evidence>
<evidence type="ECO:0000256" key="3">
    <source>
        <dbReference type="ARBA" id="ARBA00022448"/>
    </source>
</evidence>
<feature type="domain" description="ABC transporter" evidence="11">
    <location>
        <begin position="426"/>
        <end position="651"/>
    </location>
</feature>
<dbReference type="OrthoDB" id="6500128at2759"/>
<comment type="similarity">
    <text evidence="2">Belongs to the ABC transporter superfamily. ABCC family. Conjugate transporter (TC 3.A.1.208) subfamily.</text>
</comment>
<keyword evidence="3" id="KW-0813">Transport</keyword>
<feature type="region of interest" description="Disordered" evidence="9">
    <location>
        <begin position="637"/>
        <end position="664"/>
    </location>
</feature>
<keyword evidence="14" id="KW-1185">Reference proteome</keyword>
<dbReference type="GO" id="GO:0140359">
    <property type="term" value="F:ABC-type transporter activity"/>
    <property type="evidence" value="ECO:0007669"/>
    <property type="project" value="InterPro"/>
</dbReference>
<dbReference type="PANTHER" id="PTHR24223">
    <property type="entry name" value="ATP-BINDING CASSETTE SUB-FAMILY C"/>
    <property type="match status" value="1"/>
</dbReference>
<evidence type="ECO:0000313" key="14">
    <source>
        <dbReference type="Proteomes" id="UP000054279"/>
    </source>
</evidence>
<feature type="transmembrane region" description="Helical" evidence="10">
    <location>
        <begin position="271"/>
        <end position="291"/>
    </location>
</feature>
<dbReference type="InterPro" id="IPR011527">
    <property type="entry name" value="ABC1_TM_dom"/>
</dbReference>
<dbReference type="PROSITE" id="PS50893">
    <property type="entry name" value="ABC_TRANSPORTER_2"/>
    <property type="match status" value="1"/>
</dbReference>
<protein>
    <submittedName>
        <fullName evidence="13">Uncharacterized protein</fullName>
    </submittedName>
</protein>
<dbReference type="Proteomes" id="UP000054279">
    <property type="component" value="Unassembled WGS sequence"/>
</dbReference>
<reference evidence="13 14" key="1">
    <citation type="submission" date="2014-06" db="EMBL/GenBank/DDBJ databases">
        <title>Evolutionary Origins and Diversification of the Mycorrhizal Mutualists.</title>
        <authorList>
            <consortium name="DOE Joint Genome Institute"/>
            <consortium name="Mycorrhizal Genomics Consortium"/>
            <person name="Kohler A."/>
            <person name="Kuo A."/>
            <person name="Nagy L.G."/>
            <person name="Floudas D."/>
            <person name="Copeland A."/>
            <person name="Barry K.W."/>
            <person name="Cichocki N."/>
            <person name="Veneault-Fourrey C."/>
            <person name="LaButti K."/>
            <person name="Lindquist E.A."/>
            <person name="Lipzen A."/>
            <person name="Lundell T."/>
            <person name="Morin E."/>
            <person name="Murat C."/>
            <person name="Riley R."/>
            <person name="Ohm R."/>
            <person name="Sun H."/>
            <person name="Tunlid A."/>
            <person name="Henrissat B."/>
            <person name="Grigoriev I.V."/>
            <person name="Hibbett D.S."/>
            <person name="Martin F."/>
        </authorList>
    </citation>
    <scope>NUCLEOTIDE SEQUENCE [LARGE SCALE GENOMIC DNA]</scope>
    <source>
        <strain evidence="13 14">SS14</strain>
    </source>
</reference>
<dbReference type="PROSITE" id="PS50929">
    <property type="entry name" value="ABC_TM1F"/>
    <property type="match status" value="1"/>
</dbReference>
<dbReference type="Pfam" id="PF00005">
    <property type="entry name" value="ABC_tran"/>
    <property type="match status" value="1"/>
</dbReference>
<feature type="transmembrane region" description="Helical" evidence="10">
    <location>
        <begin position="297"/>
        <end position="314"/>
    </location>
</feature>
<feature type="domain" description="ABC transmembrane type-1" evidence="12">
    <location>
        <begin position="217"/>
        <end position="361"/>
    </location>
</feature>
<keyword evidence="8 10" id="KW-0472">Membrane</keyword>
<dbReference type="GO" id="GO:0016020">
    <property type="term" value="C:membrane"/>
    <property type="evidence" value="ECO:0007669"/>
    <property type="project" value="UniProtKB-SubCell"/>
</dbReference>
<feature type="compositionally biased region" description="Polar residues" evidence="9">
    <location>
        <begin position="650"/>
        <end position="659"/>
    </location>
</feature>
<dbReference type="PROSITE" id="PS00211">
    <property type="entry name" value="ABC_TRANSPORTER_1"/>
    <property type="match status" value="1"/>
</dbReference>
<gene>
    <name evidence="13" type="ORF">M422DRAFT_781675</name>
</gene>
<evidence type="ECO:0000256" key="7">
    <source>
        <dbReference type="ARBA" id="ARBA00022989"/>
    </source>
</evidence>
<dbReference type="AlphaFoldDB" id="A0A0C9U3U7"/>
<keyword evidence="6" id="KW-0067">ATP-binding</keyword>